<dbReference type="CDD" id="cd06225">
    <property type="entry name" value="HAMP"/>
    <property type="match status" value="1"/>
</dbReference>
<dbReference type="EMBL" id="NTFS01000171">
    <property type="protein sequence ID" value="PAX53100.1"/>
    <property type="molecule type" value="Genomic_DNA"/>
</dbReference>
<feature type="non-terminal residue" evidence="8">
    <location>
        <position position="1"/>
    </location>
</feature>
<dbReference type="InterPro" id="IPR003018">
    <property type="entry name" value="GAF"/>
</dbReference>
<dbReference type="PANTHER" id="PTHR32089:SF114">
    <property type="entry name" value="METHYL-ACCEPTING CHEMOTAXIS PROTEIN MCPB"/>
    <property type="match status" value="1"/>
</dbReference>
<evidence type="ECO:0000256" key="3">
    <source>
        <dbReference type="PROSITE-ProRule" id="PRU00284"/>
    </source>
</evidence>
<dbReference type="GO" id="GO:0007165">
    <property type="term" value="P:signal transduction"/>
    <property type="evidence" value="ECO:0007669"/>
    <property type="project" value="UniProtKB-KW"/>
</dbReference>
<keyword evidence="9" id="KW-1185">Reference proteome</keyword>
<dbReference type="InterPro" id="IPR003660">
    <property type="entry name" value="HAMP_dom"/>
</dbReference>
<comment type="similarity">
    <text evidence="2">Belongs to the methyl-accepting chemotaxis (MCP) protein family.</text>
</comment>
<sequence>TYQNSGSRHWEESELSWLNQIALQFGVAISQAEYIQQVQQQSQKLARTAERQQSLIELTRKIGETLTEAVTHSSQFNKILQTTVIEVRQLLQADRSVVYRFNSDWSGDFVTESVGKGWLPFQEKSIDKELLQQNGHCDTFQNLASFYKKQDKHLQDTQGGRYKQKTVFVVNDVEKAGFPACYMELLEQFDAKAYLTVPIFKENKLWGLLATYQNSAVREWEEFEVTSMQQIAVLLGVSMQQVETVEKLQHQSQGMAKTAELDRATASVVDKIRQLKDTELIFSTTTKEVRTLLDTDRVAIYRFNPDWGGVFVSESVAQGWMSLVEKQDKIPRLQENIINCVGIQTLFTANQKPDGKQVNDSYMQANQGGELRDRKAYVRSDIHNSGFSDCYVEVLDQYQAKAYAIVPIFQGQQLWGMLAAFENRGTREWEQLEVSLLSRIADQLGIALQQAEYLEKLQAQSLQVVEAGAREKEAKEYLQKAAMRLLSAVRPALDGDLTVRAPLSEDELGTIADAYNNTLQALRQIVIQVQAAAQQVAQKSDQSNASLSGLTTLAQQQSKEMDEALEEIQDMVDSTQAVVGNAELVQAVVQDANHTVEVGDEAMNRTVEAIQGIRETVAQTSKKIKRLSESSQKISKVVSLISNFATQTNVLALNAAIEATRAGEYGKGFAVVADEVRSLSRQSAAATIEIEKLVQEIQQETGEVSVAMETGIQQVVEGTALVNETRMSLNAIVSATAEISKLLQQITDATQGQMLQSVSVTASMRDVAKIANKTSSEASNIAVVFRELSETAQELLASAGKFKVN</sequence>
<dbReference type="CDD" id="cd11386">
    <property type="entry name" value="MCP_signal"/>
    <property type="match status" value="1"/>
</dbReference>
<dbReference type="AlphaFoldDB" id="A0A2A2TH77"/>
<dbReference type="SMART" id="SM00304">
    <property type="entry name" value="HAMP"/>
    <property type="match status" value="1"/>
</dbReference>
<keyword evidence="1 3" id="KW-0807">Transducer</keyword>
<evidence type="ECO:0000256" key="4">
    <source>
        <dbReference type="SAM" id="Coils"/>
    </source>
</evidence>
<reference evidence="8 9" key="1">
    <citation type="submission" date="2017-08" db="EMBL/GenBank/DDBJ databases">
        <title>Draft genome sequence of filamentous cyanobacterium Calothrix elsteri CCALA 953.</title>
        <authorList>
            <person name="Gagunashvili A.N."/>
            <person name="Elster J."/>
            <person name="Andresson O.S."/>
        </authorList>
    </citation>
    <scope>NUCLEOTIDE SEQUENCE [LARGE SCALE GENOMIC DNA]</scope>
    <source>
        <strain evidence="8 9">CCALA 953</strain>
    </source>
</reference>
<dbReference type="Gene3D" id="3.30.450.40">
    <property type="match status" value="3"/>
</dbReference>
<dbReference type="Proteomes" id="UP000218238">
    <property type="component" value="Unassembled WGS sequence"/>
</dbReference>
<gene>
    <name evidence="8" type="ORF">CK510_15805</name>
</gene>
<dbReference type="PANTHER" id="PTHR32089">
    <property type="entry name" value="METHYL-ACCEPTING CHEMOTAXIS PROTEIN MCPB"/>
    <property type="match status" value="1"/>
</dbReference>
<evidence type="ECO:0000313" key="8">
    <source>
        <dbReference type="EMBL" id="PAX53100.1"/>
    </source>
</evidence>
<feature type="coiled-coil region" evidence="4">
    <location>
        <begin position="547"/>
        <end position="574"/>
    </location>
</feature>
<dbReference type="OrthoDB" id="419276at2"/>
<organism evidence="8 9">
    <name type="scientific">Brunnivagina elsteri CCALA 953</name>
    <dbReference type="NCBI Taxonomy" id="987040"/>
    <lineage>
        <taxon>Bacteria</taxon>
        <taxon>Bacillati</taxon>
        <taxon>Cyanobacteriota</taxon>
        <taxon>Cyanophyceae</taxon>
        <taxon>Nostocales</taxon>
        <taxon>Calotrichaceae</taxon>
        <taxon>Brunnivagina</taxon>
    </lineage>
</organism>
<dbReference type="InterPro" id="IPR016132">
    <property type="entry name" value="Phyto_chromo_attachment"/>
</dbReference>
<feature type="coiled-coil region" evidence="4">
    <location>
        <begin position="676"/>
        <end position="703"/>
    </location>
</feature>
<dbReference type="PROSITE" id="PS50111">
    <property type="entry name" value="CHEMOTAXIS_TRANSDUC_2"/>
    <property type="match status" value="1"/>
</dbReference>
<name>A0A2A2TH77_9CYAN</name>
<protein>
    <submittedName>
        <fullName evidence="8">Chemotaxis protein</fullName>
    </submittedName>
</protein>
<proteinExistence type="inferred from homology"/>
<dbReference type="Gene3D" id="1.10.287.950">
    <property type="entry name" value="Methyl-accepting chemotaxis protein"/>
    <property type="match status" value="1"/>
</dbReference>
<evidence type="ECO:0000259" key="7">
    <source>
        <dbReference type="PROSITE" id="PS50885"/>
    </source>
</evidence>
<dbReference type="SUPFAM" id="SSF58104">
    <property type="entry name" value="Methyl-accepting chemotaxis protein (MCP) signaling domain"/>
    <property type="match status" value="1"/>
</dbReference>
<dbReference type="SMART" id="SM00065">
    <property type="entry name" value="GAF"/>
    <property type="match status" value="2"/>
</dbReference>
<evidence type="ECO:0000313" key="9">
    <source>
        <dbReference type="Proteomes" id="UP000218238"/>
    </source>
</evidence>
<feature type="domain" description="Methyl-accepting transducer" evidence="6">
    <location>
        <begin position="532"/>
        <end position="768"/>
    </location>
</feature>
<dbReference type="Pfam" id="PF01590">
    <property type="entry name" value="GAF"/>
    <property type="match status" value="2"/>
</dbReference>
<dbReference type="SUPFAM" id="SSF55781">
    <property type="entry name" value="GAF domain-like"/>
    <property type="match status" value="3"/>
</dbReference>
<dbReference type="RefSeq" id="WP_095722611.1">
    <property type="nucleotide sequence ID" value="NZ_NTFS01000171.1"/>
</dbReference>
<feature type="domain" description="HAMP" evidence="7">
    <location>
        <begin position="494"/>
        <end position="527"/>
    </location>
</feature>
<accession>A0A2A2TH77</accession>
<evidence type="ECO:0000256" key="2">
    <source>
        <dbReference type="ARBA" id="ARBA00029447"/>
    </source>
</evidence>
<dbReference type="GO" id="GO:0016020">
    <property type="term" value="C:membrane"/>
    <property type="evidence" value="ECO:0007669"/>
    <property type="project" value="InterPro"/>
</dbReference>
<feature type="domain" description="Phytochrome chromophore attachment site" evidence="5">
    <location>
        <begin position="277"/>
        <end position="443"/>
    </location>
</feature>
<dbReference type="SMART" id="SM00283">
    <property type="entry name" value="MA"/>
    <property type="match status" value="1"/>
</dbReference>
<dbReference type="PROSITE" id="PS50885">
    <property type="entry name" value="HAMP"/>
    <property type="match status" value="1"/>
</dbReference>
<dbReference type="InterPro" id="IPR029016">
    <property type="entry name" value="GAF-like_dom_sf"/>
</dbReference>
<dbReference type="PROSITE" id="PS50046">
    <property type="entry name" value="PHYTOCHROME_2"/>
    <property type="match status" value="2"/>
</dbReference>
<evidence type="ECO:0000256" key="1">
    <source>
        <dbReference type="ARBA" id="ARBA00023224"/>
    </source>
</evidence>
<comment type="caution">
    <text evidence="8">The sequence shown here is derived from an EMBL/GenBank/DDBJ whole genome shotgun (WGS) entry which is preliminary data.</text>
</comment>
<dbReference type="Pfam" id="PF00015">
    <property type="entry name" value="MCPsignal"/>
    <property type="match status" value="1"/>
</dbReference>
<evidence type="ECO:0000259" key="6">
    <source>
        <dbReference type="PROSITE" id="PS50111"/>
    </source>
</evidence>
<feature type="domain" description="Phytochrome chromophore attachment site" evidence="5">
    <location>
        <begin position="75"/>
        <end position="234"/>
    </location>
</feature>
<keyword evidence="4" id="KW-0175">Coiled coil</keyword>
<dbReference type="InterPro" id="IPR004089">
    <property type="entry name" value="MCPsignal_dom"/>
</dbReference>
<evidence type="ECO:0000259" key="5">
    <source>
        <dbReference type="PROSITE" id="PS50046"/>
    </source>
</evidence>